<keyword evidence="10 12" id="KW-0289">Folate biosynthesis</keyword>
<dbReference type="GO" id="GO:0004156">
    <property type="term" value="F:dihydropteroate synthase activity"/>
    <property type="evidence" value="ECO:0007669"/>
    <property type="project" value="UniProtKB-EC"/>
</dbReference>
<dbReference type="RefSeq" id="WP_046560422.1">
    <property type="nucleotide sequence ID" value="NZ_CP010975.1"/>
</dbReference>
<reference evidence="14 15" key="1">
    <citation type="submission" date="2015-02" db="EMBL/GenBank/DDBJ databases">
        <title>Complete genome sequence of Kangiella geojedonensis strain YCS-5T.</title>
        <authorList>
            <person name="Kim K.M."/>
        </authorList>
    </citation>
    <scope>NUCLEOTIDE SEQUENCE [LARGE SCALE GENOMIC DNA]</scope>
    <source>
        <strain evidence="14 15">YCS-5</strain>
    </source>
</reference>
<dbReference type="GO" id="GO:0046656">
    <property type="term" value="P:folic acid biosynthetic process"/>
    <property type="evidence" value="ECO:0007669"/>
    <property type="project" value="UniProtKB-KW"/>
</dbReference>
<evidence type="ECO:0000256" key="1">
    <source>
        <dbReference type="ARBA" id="ARBA00000012"/>
    </source>
</evidence>
<protein>
    <recommendedName>
        <fullName evidence="6 12">Dihydropteroate synthase</fullName>
        <shortName evidence="12">DHPS</shortName>
        <ecNumber evidence="5 12">2.5.1.15</ecNumber>
    </recommendedName>
    <alternativeName>
        <fullName evidence="11 12">Dihydropteroate pyrophosphorylase</fullName>
    </alternativeName>
</protein>
<dbReference type="CDD" id="cd00739">
    <property type="entry name" value="DHPS"/>
    <property type="match status" value="1"/>
</dbReference>
<dbReference type="PROSITE" id="PS50972">
    <property type="entry name" value="PTERIN_BINDING"/>
    <property type="match status" value="1"/>
</dbReference>
<comment type="catalytic activity">
    <reaction evidence="1">
        <text>(7,8-dihydropterin-6-yl)methyl diphosphate + 4-aminobenzoate = 7,8-dihydropteroate + diphosphate</text>
        <dbReference type="Rhea" id="RHEA:19949"/>
        <dbReference type="ChEBI" id="CHEBI:17836"/>
        <dbReference type="ChEBI" id="CHEBI:17839"/>
        <dbReference type="ChEBI" id="CHEBI:33019"/>
        <dbReference type="ChEBI" id="CHEBI:72950"/>
        <dbReference type="EC" id="2.5.1.15"/>
    </reaction>
</comment>
<dbReference type="InterPro" id="IPR011005">
    <property type="entry name" value="Dihydropteroate_synth-like_sf"/>
</dbReference>
<dbReference type="Proteomes" id="UP000034071">
    <property type="component" value="Chromosome"/>
</dbReference>
<dbReference type="UniPathway" id="UPA00077">
    <property type="reaction ID" value="UER00156"/>
</dbReference>
<comment type="pathway">
    <text evidence="3 12">Cofactor biosynthesis; tetrahydrofolate biosynthesis; 7,8-dihydrofolate from 2-amino-4-hydroxy-6-hydroxymethyl-7,8-dihydropteridine diphosphate and 4-aminobenzoate: step 1/2.</text>
</comment>
<name>A0A0F6RBJ7_9GAMM</name>
<dbReference type="InterPro" id="IPR000489">
    <property type="entry name" value="Pterin-binding_dom"/>
</dbReference>
<evidence type="ECO:0000256" key="5">
    <source>
        <dbReference type="ARBA" id="ARBA00012458"/>
    </source>
</evidence>
<evidence type="ECO:0000256" key="2">
    <source>
        <dbReference type="ARBA" id="ARBA00001946"/>
    </source>
</evidence>
<evidence type="ECO:0000256" key="12">
    <source>
        <dbReference type="RuleBase" id="RU361205"/>
    </source>
</evidence>
<accession>A0A0F6RBJ7</accession>
<keyword evidence="7 12" id="KW-0808">Transferase</keyword>
<organism evidence="14 15">
    <name type="scientific">Kangiella geojedonensis</name>
    <dbReference type="NCBI Taxonomy" id="914150"/>
    <lineage>
        <taxon>Bacteria</taxon>
        <taxon>Pseudomonadati</taxon>
        <taxon>Pseudomonadota</taxon>
        <taxon>Gammaproteobacteria</taxon>
        <taxon>Kangiellales</taxon>
        <taxon>Kangiellaceae</taxon>
        <taxon>Kangiella</taxon>
    </lineage>
</organism>
<dbReference type="AlphaFoldDB" id="A0A0F6RBJ7"/>
<evidence type="ECO:0000256" key="7">
    <source>
        <dbReference type="ARBA" id="ARBA00022679"/>
    </source>
</evidence>
<comment type="function">
    <text evidence="12">Catalyzes the condensation of para-aminobenzoate (pABA) with 6-hydroxymethyl-7,8-dihydropterin diphosphate (DHPt-PP) to form 7,8-dihydropteroate (H2Pte), the immediate precursor of folate derivatives.</text>
</comment>
<gene>
    <name evidence="14" type="ORF">TQ33_0215</name>
</gene>
<keyword evidence="8 12" id="KW-0479">Metal-binding</keyword>
<evidence type="ECO:0000256" key="4">
    <source>
        <dbReference type="ARBA" id="ARBA00009503"/>
    </source>
</evidence>
<dbReference type="PATRIC" id="fig|914150.5.peg.220"/>
<dbReference type="PROSITE" id="PS00793">
    <property type="entry name" value="DHPS_2"/>
    <property type="match status" value="1"/>
</dbReference>
<dbReference type="PANTHER" id="PTHR20941:SF1">
    <property type="entry name" value="FOLIC ACID SYNTHESIS PROTEIN FOL1"/>
    <property type="match status" value="1"/>
</dbReference>
<dbReference type="Gene3D" id="3.20.20.20">
    <property type="entry name" value="Dihydropteroate synthase-like"/>
    <property type="match status" value="1"/>
</dbReference>
<evidence type="ECO:0000313" key="14">
    <source>
        <dbReference type="EMBL" id="AKE51206.1"/>
    </source>
</evidence>
<dbReference type="Pfam" id="PF00809">
    <property type="entry name" value="Pterin_bind"/>
    <property type="match status" value="1"/>
</dbReference>
<evidence type="ECO:0000256" key="9">
    <source>
        <dbReference type="ARBA" id="ARBA00022842"/>
    </source>
</evidence>
<dbReference type="SUPFAM" id="SSF51717">
    <property type="entry name" value="Dihydropteroate synthetase-like"/>
    <property type="match status" value="1"/>
</dbReference>
<comment type="similarity">
    <text evidence="4 12">Belongs to the DHPS family.</text>
</comment>
<evidence type="ECO:0000256" key="6">
    <source>
        <dbReference type="ARBA" id="ARBA00016919"/>
    </source>
</evidence>
<dbReference type="InterPro" id="IPR045031">
    <property type="entry name" value="DHP_synth-like"/>
</dbReference>
<dbReference type="EMBL" id="CP010975">
    <property type="protein sequence ID" value="AKE51206.1"/>
    <property type="molecule type" value="Genomic_DNA"/>
</dbReference>
<dbReference type="KEGG" id="kge:TQ33_0215"/>
<dbReference type="OrthoDB" id="9811744at2"/>
<evidence type="ECO:0000256" key="3">
    <source>
        <dbReference type="ARBA" id="ARBA00004763"/>
    </source>
</evidence>
<proteinExistence type="inferred from homology"/>
<dbReference type="FunFam" id="3.20.20.20:FF:000006">
    <property type="entry name" value="Dihydropteroate synthase"/>
    <property type="match status" value="1"/>
</dbReference>
<dbReference type="InterPro" id="IPR006390">
    <property type="entry name" value="DHP_synth_dom"/>
</dbReference>
<dbReference type="EC" id="2.5.1.15" evidence="5 12"/>
<evidence type="ECO:0000256" key="10">
    <source>
        <dbReference type="ARBA" id="ARBA00022909"/>
    </source>
</evidence>
<feature type="domain" description="Pterin-binding" evidence="13">
    <location>
        <begin position="13"/>
        <end position="264"/>
    </location>
</feature>
<evidence type="ECO:0000256" key="8">
    <source>
        <dbReference type="ARBA" id="ARBA00022723"/>
    </source>
</evidence>
<keyword evidence="15" id="KW-1185">Reference proteome</keyword>
<dbReference type="NCBIfam" id="TIGR01496">
    <property type="entry name" value="DHPS"/>
    <property type="match status" value="1"/>
</dbReference>
<dbReference type="PROSITE" id="PS00792">
    <property type="entry name" value="DHPS_1"/>
    <property type="match status" value="1"/>
</dbReference>
<evidence type="ECO:0000259" key="13">
    <source>
        <dbReference type="PROSITE" id="PS50972"/>
    </source>
</evidence>
<evidence type="ECO:0000256" key="11">
    <source>
        <dbReference type="ARBA" id="ARBA00030193"/>
    </source>
</evidence>
<evidence type="ECO:0000313" key="15">
    <source>
        <dbReference type="Proteomes" id="UP000034071"/>
    </source>
</evidence>
<keyword evidence="9 12" id="KW-0460">Magnesium</keyword>
<dbReference type="PANTHER" id="PTHR20941">
    <property type="entry name" value="FOLATE SYNTHESIS PROTEINS"/>
    <property type="match status" value="1"/>
</dbReference>
<sequence length="271" mass="29590">MSKLESLLNRPRPLVMGILNTTPDSFSDGGRYIHQEDAEKRIKEMLSAGADIIDIGGESTRPGAAEVSLEDELKRVIPLIKVAKALGAIVSVDTSKAEVMSRALEHNVDLINDVRALQEKGALEAVTGSGAYLCLMHMKGQPRTMQQNPQYDDVVAEVQDMLRKRIAECEKHGIDRKKIIVDPGFGFGKSLKHNTELMGRLELLQGLGCPVLVGVSRKTMIGQILDQEIPERLVGSVVAATYAALKGAKILRVHDVKETVQAMKVISAFKN</sequence>
<dbReference type="GO" id="GO:0005829">
    <property type="term" value="C:cytosol"/>
    <property type="evidence" value="ECO:0007669"/>
    <property type="project" value="TreeGrafter"/>
</dbReference>
<dbReference type="HOGENOM" id="CLU_008023_0_3_6"/>
<dbReference type="GO" id="GO:0046872">
    <property type="term" value="F:metal ion binding"/>
    <property type="evidence" value="ECO:0007669"/>
    <property type="project" value="UniProtKB-KW"/>
</dbReference>
<dbReference type="STRING" id="914150.TQ33_0215"/>
<dbReference type="GO" id="GO:0046654">
    <property type="term" value="P:tetrahydrofolate biosynthetic process"/>
    <property type="evidence" value="ECO:0007669"/>
    <property type="project" value="UniProtKB-UniPathway"/>
</dbReference>
<comment type="cofactor">
    <cofactor evidence="2 12">
        <name>Mg(2+)</name>
        <dbReference type="ChEBI" id="CHEBI:18420"/>
    </cofactor>
</comment>